<dbReference type="GO" id="GO:0005886">
    <property type="term" value="C:plasma membrane"/>
    <property type="evidence" value="ECO:0007669"/>
    <property type="project" value="TreeGrafter"/>
</dbReference>
<gene>
    <name evidence="2" type="ordered locus">Curi_c00240</name>
</gene>
<dbReference type="KEGG" id="cad:Curi_c00240"/>
<dbReference type="OrthoDB" id="9805474at2"/>
<dbReference type="InterPro" id="IPR029787">
    <property type="entry name" value="Nucleotide_cyclase"/>
</dbReference>
<dbReference type="GO" id="GO:0052621">
    <property type="term" value="F:diguanylate cyclase activity"/>
    <property type="evidence" value="ECO:0007669"/>
    <property type="project" value="TreeGrafter"/>
</dbReference>
<evidence type="ECO:0000259" key="1">
    <source>
        <dbReference type="PROSITE" id="PS50887"/>
    </source>
</evidence>
<dbReference type="Pfam" id="PF00990">
    <property type="entry name" value="GGDEF"/>
    <property type="match status" value="1"/>
</dbReference>
<dbReference type="InterPro" id="IPR000160">
    <property type="entry name" value="GGDEF_dom"/>
</dbReference>
<dbReference type="eggNOG" id="COG3706">
    <property type="taxonomic scope" value="Bacteria"/>
</dbReference>
<protein>
    <submittedName>
        <fullName evidence="2">Signal transduction GGDEF domain-containing protein</fullName>
    </submittedName>
</protein>
<sequence length="296" mass="34511">MYDEEIQKIFDKLEIFENLYEQIRFVDPLRKKVLIYKDKKINELNSNCYDIWQKNKICINCISMRAYNEKQTFVKIEYTPKKLYMITAMPVELSNRHIVIELFKDTTNSMLFGDDDSNSKLSMYSLIDSMNILILKDALTDVYNRRYINERLPVDIIGSVISDKNLSIIITDIDFFKTINDKYGHLAGDLILKEFSSILKECLKCEDDWIARYGGEEFLVCLHNSTLEKSVEVAELMRASIQDKKFIYDNNTIKITSSFGVCSVHSIDQPDISSLINCADKNLYIAKNKGRNRVQF</sequence>
<dbReference type="PANTHER" id="PTHR45138:SF9">
    <property type="entry name" value="DIGUANYLATE CYCLASE DGCM-RELATED"/>
    <property type="match status" value="1"/>
</dbReference>
<organism evidence="2 3">
    <name type="scientific">Gottschalkia acidurici (strain ATCC 7906 / DSM 604 / BCRC 14475 / CIP 104303 / KCTC 5404 / NCIMB 10678 / 9a)</name>
    <name type="common">Clostridium acidurici</name>
    <dbReference type="NCBI Taxonomy" id="1128398"/>
    <lineage>
        <taxon>Bacteria</taxon>
        <taxon>Bacillati</taxon>
        <taxon>Bacillota</taxon>
        <taxon>Tissierellia</taxon>
        <taxon>Tissierellales</taxon>
        <taxon>Gottschalkiaceae</taxon>
        <taxon>Gottschalkia</taxon>
    </lineage>
</organism>
<dbReference type="FunFam" id="3.30.70.270:FF:000001">
    <property type="entry name" value="Diguanylate cyclase domain protein"/>
    <property type="match status" value="1"/>
</dbReference>
<dbReference type="EMBL" id="CP003326">
    <property type="protein sequence ID" value="AFS77106.1"/>
    <property type="molecule type" value="Genomic_DNA"/>
</dbReference>
<dbReference type="InterPro" id="IPR043128">
    <property type="entry name" value="Rev_trsase/Diguanyl_cyclase"/>
</dbReference>
<dbReference type="STRING" id="1128398.Curi_c00240"/>
<evidence type="ECO:0000313" key="2">
    <source>
        <dbReference type="EMBL" id="AFS77106.1"/>
    </source>
</evidence>
<dbReference type="PANTHER" id="PTHR45138">
    <property type="entry name" value="REGULATORY COMPONENTS OF SENSORY TRANSDUCTION SYSTEM"/>
    <property type="match status" value="1"/>
</dbReference>
<dbReference type="Gene3D" id="3.30.70.270">
    <property type="match status" value="1"/>
</dbReference>
<dbReference type="Proteomes" id="UP000006094">
    <property type="component" value="Chromosome"/>
</dbReference>
<name>K0AXD2_GOTA9</name>
<dbReference type="NCBIfam" id="TIGR00254">
    <property type="entry name" value="GGDEF"/>
    <property type="match status" value="1"/>
</dbReference>
<reference evidence="2 3" key="1">
    <citation type="journal article" date="2012" name="PLoS ONE">
        <title>The purine-utilizing bacterium Clostridium acidurici 9a: a genome-guided metabolic reconsideration.</title>
        <authorList>
            <person name="Hartwich K."/>
            <person name="Poehlein A."/>
            <person name="Daniel R."/>
        </authorList>
    </citation>
    <scope>NUCLEOTIDE SEQUENCE [LARGE SCALE GENOMIC DNA]</scope>
    <source>
        <strain evidence="3">ATCC 7906 / DSM 604 / BCRC 14475 / CIP 104303 / KCTC 5404 / NCIMB 10678 / 9a</strain>
    </source>
</reference>
<feature type="domain" description="GGDEF" evidence="1">
    <location>
        <begin position="164"/>
        <end position="296"/>
    </location>
</feature>
<dbReference type="RefSeq" id="WP_014966243.1">
    <property type="nucleotide sequence ID" value="NC_018664.1"/>
</dbReference>
<keyword evidence="3" id="KW-1185">Reference proteome</keyword>
<dbReference type="SMART" id="SM00267">
    <property type="entry name" value="GGDEF"/>
    <property type="match status" value="1"/>
</dbReference>
<proteinExistence type="predicted"/>
<accession>K0AXD2</accession>
<dbReference type="PATRIC" id="fig|1128398.3.peg.22"/>
<dbReference type="AlphaFoldDB" id="K0AXD2"/>
<dbReference type="CDD" id="cd01949">
    <property type="entry name" value="GGDEF"/>
    <property type="match status" value="1"/>
</dbReference>
<dbReference type="SUPFAM" id="SSF55073">
    <property type="entry name" value="Nucleotide cyclase"/>
    <property type="match status" value="1"/>
</dbReference>
<dbReference type="GO" id="GO:0043709">
    <property type="term" value="P:cell adhesion involved in single-species biofilm formation"/>
    <property type="evidence" value="ECO:0007669"/>
    <property type="project" value="TreeGrafter"/>
</dbReference>
<dbReference type="InterPro" id="IPR050469">
    <property type="entry name" value="Diguanylate_Cyclase"/>
</dbReference>
<dbReference type="GO" id="GO:1902201">
    <property type="term" value="P:negative regulation of bacterial-type flagellum-dependent cell motility"/>
    <property type="evidence" value="ECO:0007669"/>
    <property type="project" value="TreeGrafter"/>
</dbReference>
<dbReference type="HOGENOM" id="CLU_000445_11_4_9"/>
<evidence type="ECO:0000313" key="3">
    <source>
        <dbReference type="Proteomes" id="UP000006094"/>
    </source>
</evidence>
<dbReference type="PROSITE" id="PS50887">
    <property type="entry name" value="GGDEF"/>
    <property type="match status" value="1"/>
</dbReference>